<evidence type="ECO:0000256" key="2">
    <source>
        <dbReference type="ARBA" id="ARBA00022679"/>
    </source>
</evidence>
<evidence type="ECO:0000313" key="4">
    <source>
        <dbReference type="EMBL" id="KUG25828.1"/>
    </source>
</evidence>
<name>A0A0W8FY94_9ZZZZ</name>
<keyword evidence="1" id="KW-0328">Glycosyltransferase</keyword>
<organism evidence="4">
    <name type="scientific">hydrocarbon metagenome</name>
    <dbReference type="NCBI Taxonomy" id="938273"/>
    <lineage>
        <taxon>unclassified sequences</taxon>
        <taxon>metagenomes</taxon>
        <taxon>ecological metagenomes</taxon>
    </lineage>
</organism>
<dbReference type="AlphaFoldDB" id="A0A0W8FY94"/>
<dbReference type="Gene3D" id="3.40.50.2000">
    <property type="entry name" value="Glycogen Phosphorylase B"/>
    <property type="match status" value="2"/>
</dbReference>
<sequence length="372" mass="43225">MKKICISFLGNPFHDSRITNLKKSLEENNCKVKVIGFDWTTPDFKTYRDDDTVVYKLRKTKFSLWFYGTFKLLLLFELFKVRADIYFAEEIYSLPYVKFRTFFGKGKVYYNSRELYAFLGGLRNRKFIQKIFTFIEKILIHQVDLVLTTGEMDSDFLFNFYGIKNTLVIRNIPKLKTPDKKINLHEKLSIDSNTKILLYQGVLIDGRGIELVIENLPKIKNAVFVLLGDGERKLKWKKYAEELNVPEQVFFLGTVPQDELINYTAAADLGICLIENISISYYHALPNKLFEYIMAGLPVVSSALPQMKQIVDKYSVGECIDIESNKNIADLINNMLSDSNKLEKYKSNCKQAAKELNWDVEFEKAKNKLIDF</sequence>
<gene>
    <name evidence="4" type="ORF">ASZ90_004344</name>
</gene>
<accession>A0A0W8FY94</accession>
<keyword evidence="2 4" id="KW-0808">Transferase</keyword>
<dbReference type="SUPFAM" id="SSF53756">
    <property type="entry name" value="UDP-Glycosyltransferase/glycogen phosphorylase"/>
    <property type="match status" value="1"/>
</dbReference>
<feature type="domain" description="Glycosyl transferase family 1" evidence="3">
    <location>
        <begin position="183"/>
        <end position="350"/>
    </location>
</feature>
<evidence type="ECO:0000259" key="3">
    <source>
        <dbReference type="Pfam" id="PF00534"/>
    </source>
</evidence>
<comment type="caution">
    <text evidence="4">The sequence shown here is derived from an EMBL/GenBank/DDBJ whole genome shotgun (WGS) entry which is preliminary data.</text>
</comment>
<proteinExistence type="predicted"/>
<dbReference type="Pfam" id="PF00534">
    <property type="entry name" value="Glycos_transf_1"/>
    <property type="match status" value="1"/>
</dbReference>
<dbReference type="PANTHER" id="PTHR12526">
    <property type="entry name" value="GLYCOSYLTRANSFERASE"/>
    <property type="match status" value="1"/>
</dbReference>
<protein>
    <submittedName>
        <fullName evidence="4">Glycosyl transferase, group 1 family protein</fullName>
    </submittedName>
</protein>
<dbReference type="PANTHER" id="PTHR12526:SF629">
    <property type="entry name" value="TEICHURONIC ACID BIOSYNTHESIS GLYCOSYLTRANSFERASE TUAH-RELATED"/>
    <property type="match status" value="1"/>
</dbReference>
<dbReference type="EMBL" id="LNQE01000593">
    <property type="protein sequence ID" value="KUG25828.1"/>
    <property type="molecule type" value="Genomic_DNA"/>
</dbReference>
<evidence type="ECO:0000256" key="1">
    <source>
        <dbReference type="ARBA" id="ARBA00022676"/>
    </source>
</evidence>
<reference evidence="4" key="1">
    <citation type="journal article" date="2015" name="Proc. Natl. Acad. Sci. U.S.A.">
        <title>Networks of energetic and metabolic interactions define dynamics in microbial communities.</title>
        <authorList>
            <person name="Embree M."/>
            <person name="Liu J.K."/>
            <person name="Al-Bassam M.M."/>
            <person name="Zengler K."/>
        </authorList>
    </citation>
    <scope>NUCLEOTIDE SEQUENCE</scope>
</reference>
<dbReference type="GO" id="GO:0016757">
    <property type="term" value="F:glycosyltransferase activity"/>
    <property type="evidence" value="ECO:0007669"/>
    <property type="project" value="UniProtKB-KW"/>
</dbReference>
<dbReference type="InterPro" id="IPR001296">
    <property type="entry name" value="Glyco_trans_1"/>
</dbReference>